<gene>
    <name evidence="1" type="ORF">HNY73_018395</name>
</gene>
<organism evidence="1 2">
    <name type="scientific">Argiope bruennichi</name>
    <name type="common">Wasp spider</name>
    <name type="synonym">Aranea bruennichi</name>
    <dbReference type="NCBI Taxonomy" id="94029"/>
    <lineage>
        <taxon>Eukaryota</taxon>
        <taxon>Metazoa</taxon>
        <taxon>Ecdysozoa</taxon>
        <taxon>Arthropoda</taxon>
        <taxon>Chelicerata</taxon>
        <taxon>Arachnida</taxon>
        <taxon>Araneae</taxon>
        <taxon>Araneomorphae</taxon>
        <taxon>Entelegynae</taxon>
        <taxon>Araneoidea</taxon>
        <taxon>Araneidae</taxon>
        <taxon>Argiope</taxon>
    </lineage>
</organism>
<evidence type="ECO:0000313" key="2">
    <source>
        <dbReference type="Proteomes" id="UP000807504"/>
    </source>
</evidence>
<reference evidence="1" key="2">
    <citation type="submission" date="2020-06" db="EMBL/GenBank/DDBJ databases">
        <authorList>
            <person name="Sheffer M."/>
        </authorList>
    </citation>
    <scope>NUCLEOTIDE SEQUENCE</scope>
</reference>
<dbReference type="EMBL" id="JABXBU010002228">
    <property type="protein sequence ID" value="KAF8770918.1"/>
    <property type="molecule type" value="Genomic_DNA"/>
</dbReference>
<dbReference type="Proteomes" id="UP000807504">
    <property type="component" value="Unassembled WGS sequence"/>
</dbReference>
<keyword evidence="2" id="KW-1185">Reference proteome</keyword>
<sequence length="77" mass="9001">MDNQLVSATYQFVAIGARQYTVAKELNVRRGAIHRLWSHYQRNQNTSRRQVWMLVNHQIVTLLLLAAMCQTSEELKT</sequence>
<accession>A0A8T0EHP2</accession>
<protein>
    <submittedName>
        <fullName evidence="1">Uncharacterized protein</fullName>
    </submittedName>
</protein>
<dbReference type="AlphaFoldDB" id="A0A8T0EHP2"/>
<reference evidence="1" key="1">
    <citation type="journal article" date="2020" name="bioRxiv">
        <title>Chromosome-level reference genome of the European wasp spider Argiope bruennichi: a resource for studies on range expansion and evolutionary adaptation.</title>
        <authorList>
            <person name="Sheffer M.M."/>
            <person name="Hoppe A."/>
            <person name="Krehenwinkel H."/>
            <person name="Uhl G."/>
            <person name="Kuss A.W."/>
            <person name="Jensen L."/>
            <person name="Jensen C."/>
            <person name="Gillespie R.G."/>
            <person name="Hoff K.J."/>
            <person name="Prost S."/>
        </authorList>
    </citation>
    <scope>NUCLEOTIDE SEQUENCE</scope>
</reference>
<comment type="caution">
    <text evidence="1">The sequence shown here is derived from an EMBL/GenBank/DDBJ whole genome shotgun (WGS) entry which is preliminary data.</text>
</comment>
<evidence type="ECO:0000313" key="1">
    <source>
        <dbReference type="EMBL" id="KAF8770918.1"/>
    </source>
</evidence>
<name>A0A8T0EHP2_ARGBR</name>
<proteinExistence type="predicted"/>